<name>A0AAN8U7V6_SOLBU</name>
<dbReference type="AlphaFoldDB" id="A0AAN8U7V6"/>
<proteinExistence type="predicted"/>
<dbReference type="InterPro" id="IPR050253">
    <property type="entry name" value="Seed_Storage-Functional"/>
</dbReference>
<feature type="domain" description="Cupin type-1" evidence="1">
    <location>
        <begin position="41"/>
        <end position="171"/>
    </location>
</feature>
<accession>A0AAN8U7V6</accession>
<dbReference type="InterPro" id="IPR014710">
    <property type="entry name" value="RmlC-like_jellyroll"/>
</dbReference>
<dbReference type="Pfam" id="PF00190">
    <property type="entry name" value="Cupin_1"/>
    <property type="match status" value="1"/>
</dbReference>
<comment type="caution">
    <text evidence="2">The sequence shown here is derived from an EMBL/GenBank/DDBJ whole genome shotgun (WGS) entry which is preliminary data.</text>
</comment>
<organism evidence="2 3">
    <name type="scientific">Solanum bulbocastanum</name>
    <name type="common">Wild potato</name>
    <dbReference type="NCBI Taxonomy" id="147425"/>
    <lineage>
        <taxon>Eukaryota</taxon>
        <taxon>Viridiplantae</taxon>
        <taxon>Streptophyta</taxon>
        <taxon>Embryophyta</taxon>
        <taxon>Tracheophyta</taxon>
        <taxon>Spermatophyta</taxon>
        <taxon>Magnoliopsida</taxon>
        <taxon>eudicotyledons</taxon>
        <taxon>Gunneridae</taxon>
        <taxon>Pentapetalae</taxon>
        <taxon>asterids</taxon>
        <taxon>lamiids</taxon>
        <taxon>Solanales</taxon>
        <taxon>Solanaceae</taxon>
        <taxon>Solanoideae</taxon>
        <taxon>Solaneae</taxon>
        <taxon>Solanum</taxon>
    </lineage>
</organism>
<dbReference type="Gene3D" id="2.60.120.10">
    <property type="entry name" value="Jelly Rolls"/>
    <property type="match status" value="1"/>
</dbReference>
<evidence type="ECO:0000259" key="1">
    <source>
        <dbReference type="SMART" id="SM00835"/>
    </source>
</evidence>
<protein>
    <recommendedName>
        <fullName evidence="1">Cupin type-1 domain-containing protein</fullName>
    </recommendedName>
</protein>
<dbReference type="PANTHER" id="PTHR31189">
    <property type="entry name" value="OS03G0336100 PROTEIN-RELATED"/>
    <property type="match status" value="1"/>
</dbReference>
<evidence type="ECO:0000313" key="3">
    <source>
        <dbReference type="Proteomes" id="UP001371456"/>
    </source>
</evidence>
<reference evidence="2 3" key="1">
    <citation type="submission" date="2024-02" db="EMBL/GenBank/DDBJ databases">
        <title>de novo genome assembly of Solanum bulbocastanum strain 11H21.</title>
        <authorList>
            <person name="Hosaka A.J."/>
        </authorList>
    </citation>
    <scope>NUCLEOTIDE SEQUENCE [LARGE SCALE GENOMIC DNA]</scope>
    <source>
        <tissue evidence="2">Young leaves</tissue>
    </source>
</reference>
<dbReference type="Proteomes" id="UP001371456">
    <property type="component" value="Unassembled WGS sequence"/>
</dbReference>
<dbReference type="EMBL" id="JBANQN010000001">
    <property type="protein sequence ID" value="KAK6805324.1"/>
    <property type="molecule type" value="Genomic_DNA"/>
</dbReference>
<evidence type="ECO:0000313" key="2">
    <source>
        <dbReference type="EMBL" id="KAK6805324.1"/>
    </source>
</evidence>
<dbReference type="PANTHER" id="PTHR31189:SF45">
    <property type="entry name" value="OS09G0552500 PROTEIN"/>
    <property type="match status" value="1"/>
</dbReference>
<keyword evidence="3" id="KW-1185">Reference proteome</keyword>
<dbReference type="SUPFAM" id="SSF51182">
    <property type="entry name" value="RmlC-like cupins"/>
    <property type="match status" value="1"/>
</dbReference>
<dbReference type="InterPro" id="IPR006045">
    <property type="entry name" value="Cupin_1"/>
</dbReference>
<dbReference type="InterPro" id="IPR011051">
    <property type="entry name" value="RmlC_Cupin_sf"/>
</dbReference>
<gene>
    <name evidence="2" type="ORF">RDI58_003109</name>
</gene>
<dbReference type="SMART" id="SM00835">
    <property type="entry name" value="Cupin_1"/>
    <property type="match status" value="1"/>
</dbReference>
<sequence length="189" mass="19827">MNKTESEKLIKDRSCLNLLIKIDECIPTPNPSNSAKCKLVFNLDDAKPCVDVKNGGVLSSVTGKNIALLGEVGLSANRVVLEGGAVLGPIFTVDSSVQLSYITTGNGRVVIVGLSGKVVLDTKVEEGELFFVPKFFPQVYGGLSGGEKSIWEAASPSILEASLNMTPDLTKSFKSKIANGSVIAPPSTG</sequence>